<dbReference type="InterPro" id="IPR000719">
    <property type="entry name" value="Prot_kinase_dom"/>
</dbReference>
<keyword evidence="5" id="KW-0812">Transmembrane</keyword>
<keyword evidence="2" id="KW-0547">Nucleotide-binding</keyword>
<dbReference type="SUPFAM" id="SSF56112">
    <property type="entry name" value="Protein kinase-like (PK-like)"/>
    <property type="match status" value="1"/>
</dbReference>
<dbReference type="Gene3D" id="2.120.10.30">
    <property type="entry name" value="TolB, C-terminal domain"/>
    <property type="match status" value="1"/>
</dbReference>
<evidence type="ECO:0000256" key="3">
    <source>
        <dbReference type="ARBA" id="ARBA00022840"/>
    </source>
</evidence>
<name>A0A5M3X167_9ACTN</name>
<dbReference type="SMART" id="SM00220">
    <property type="entry name" value="S_TKc"/>
    <property type="match status" value="1"/>
</dbReference>
<keyword evidence="3" id="KW-0067">ATP-binding</keyword>
<keyword evidence="5" id="KW-1133">Transmembrane helix</keyword>
<feature type="region of interest" description="Disordered" evidence="4">
    <location>
        <begin position="266"/>
        <end position="288"/>
    </location>
</feature>
<dbReference type="PANTHER" id="PTHR45832">
    <property type="entry name" value="SERINE/THREONINE-PROTEIN KINASE SAMKA-RELATED-RELATED"/>
    <property type="match status" value="1"/>
</dbReference>
<dbReference type="GO" id="GO:0004672">
    <property type="term" value="F:protein kinase activity"/>
    <property type="evidence" value="ECO:0007669"/>
    <property type="project" value="InterPro"/>
</dbReference>
<evidence type="ECO:0000256" key="5">
    <source>
        <dbReference type="SAM" id="Phobius"/>
    </source>
</evidence>
<gene>
    <name evidence="7" type="ORF">Amac_079790</name>
</gene>
<dbReference type="Pfam" id="PF07676">
    <property type="entry name" value="PD40"/>
    <property type="match status" value="1"/>
</dbReference>
<dbReference type="Proteomes" id="UP000331127">
    <property type="component" value="Unassembled WGS sequence"/>
</dbReference>
<accession>A0A5M3X167</accession>
<feature type="compositionally biased region" description="Pro residues" evidence="4">
    <location>
        <begin position="272"/>
        <end position="284"/>
    </location>
</feature>
<dbReference type="InterPro" id="IPR011042">
    <property type="entry name" value="6-blade_b-propeller_TolB-like"/>
</dbReference>
<dbReference type="InterPro" id="IPR011659">
    <property type="entry name" value="WD40"/>
</dbReference>
<dbReference type="EMBL" id="BLAE01000058">
    <property type="protein sequence ID" value="GES14382.1"/>
    <property type="molecule type" value="Genomic_DNA"/>
</dbReference>
<keyword evidence="8" id="KW-1185">Reference proteome</keyword>
<evidence type="ECO:0000259" key="6">
    <source>
        <dbReference type="PROSITE" id="PS50011"/>
    </source>
</evidence>
<keyword evidence="5" id="KW-0472">Membrane</keyword>
<protein>
    <recommendedName>
        <fullName evidence="6">Protein kinase domain-containing protein</fullName>
    </recommendedName>
</protein>
<dbReference type="CDD" id="cd14014">
    <property type="entry name" value="STKc_PknB_like"/>
    <property type="match status" value="1"/>
</dbReference>
<dbReference type="AlphaFoldDB" id="A0A5M3X167"/>
<dbReference type="PROSITE" id="PS50011">
    <property type="entry name" value="PROTEIN_KINASE_DOM"/>
    <property type="match status" value="1"/>
</dbReference>
<dbReference type="Gene3D" id="1.10.510.10">
    <property type="entry name" value="Transferase(Phosphotransferase) domain 1"/>
    <property type="match status" value="1"/>
</dbReference>
<comment type="similarity">
    <text evidence="1">Belongs to the protein kinase superfamily. STE Ser/Thr protein kinase family. STE20 subfamily.</text>
</comment>
<dbReference type="RefSeq" id="WP_155359564.1">
    <property type="nucleotide sequence ID" value="NZ_BAAAHL010000035.1"/>
</dbReference>
<evidence type="ECO:0000256" key="2">
    <source>
        <dbReference type="ARBA" id="ARBA00022741"/>
    </source>
</evidence>
<dbReference type="InterPro" id="IPR011009">
    <property type="entry name" value="Kinase-like_dom_sf"/>
</dbReference>
<evidence type="ECO:0000256" key="4">
    <source>
        <dbReference type="SAM" id="MobiDB-lite"/>
    </source>
</evidence>
<organism evidence="7 8">
    <name type="scientific">Acrocarpospora macrocephala</name>
    <dbReference type="NCBI Taxonomy" id="150177"/>
    <lineage>
        <taxon>Bacteria</taxon>
        <taxon>Bacillati</taxon>
        <taxon>Actinomycetota</taxon>
        <taxon>Actinomycetes</taxon>
        <taxon>Streptosporangiales</taxon>
        <taxon>Streptosporangiaceae</taxon>
        <taxon>Acrocarpospora</taxon>
    </lineage>
</organism>
<dbReference type="SUPFAM" id="SSF82171">
    <property type="entry name" value="DPP6 N-terminal domain-like"/>
    <property type="match status" value="1"/>
</dbReference>
<evidence type="ECO:0000256" key="1">
    <source>
        <dbReference type="ARBA" id="ARBA00008874"/>
    </source>
</evidence>
<dbReference type="InterPro" id="IPR051931">
    <property type="entry name" value="PAK3-like"/>
</dbReference>
<comment type="caution">
    <text evidence="7">The sequence shown here is derived from an EMBL/GenBank/DDBJ whole genome shotgun (WGS) entry which is preliminary data.</text>
</comment>
<feature type="transmembrane region" description="Helical" evidence="5">
    <location>
        <begin position="289"/>
        <end position="312"/>
    </location>
</feature>
<dbReference type="GO" id="GO:0005524">
    <property type="term" value="F:ATP binding"/>
    <property type="evidence" value="ECO:0007669"/>
    <property type="project" value="UniProtKB-KW"/>
</dbReference>
<dbReference type="OrthoDB" id="3494744at2"/>
<evidence type="ECO:0000313" key="8">
    <source>
        <dbReference type="Proteomes" id="UP000331127"/>
    </source>
</evidence>
<reference evidence="7 8" key="1">
    <citation type="submission" date="2019-10" db="EMBL/GenBank/DDBJ databases">
        <title>Whole genome shotgun sequence of Acrocarpospora macrocephala NBRC 16266.</title>
        <authorList>
            <person name="Ichikawa N."/>
            <person name="Kimura A."/>
            <person name="Kitahashi Y."/>
            <person name="Komaki H."/>
            <person name="Oguchi A."/>
        </authorList>
    </citation>
    <scope>NUCLEOTIDE SEQUENCE [LARGE SCALE GENOMIC DNA]</scope>
    <source>
        <strain evidence="7 8">NBRC 16266</strain>
    </source>
</reference>
<evidence type="ECO:0000313" key="7">
    <source>
        <dbReference type="EMBL" id="GES14382.1"/>
    </source>
</evidence>
<feature type="domain" description="Protein kinase" evidence="6">
    <location>
        <begin position="8"/>
        <end position="264"/>
    </location>
</feature>
<sequence>MPERIGDYSLTSVLAEDDHSTVYAATSPAGARVAITLFKTRLRDPDEFLTRIENLQSGPAYHSASIVDAGTSGGMPYVVSEFVEGPSLAAHVAEHGPLTGAALHRLAIATMTALVPVHQAGDAHGALRPAAVLLGPDGPRVTGAGLARAVDESAKDEEWVRAYTTQKVRSPAFEAPEQFRGEPAGQAADMFSWAAMMAFAATGRSPFEGGSPSATMNQVLHGEPDLSGLPEPPREVVADCLAKEPGARPTASQALMRLVGHAPLTIERDDIPTPPPAPAPPPPKQPRRFGLLIGAAAVAIVVLAGGGGHVIARSTTPVTTRVASAATAPGVSTVSASAEPTPPPEPTSRVKVPGVDMTLLEHPSDVTTLTAYRKGEDTYVRNGPLGEFTKLPSKNGEPVLSPDGRTLAVFTPAAVAFTGDRPFTVSLEPYGTTERPTWSRDGKQLLLTALSDGKPSGFVLIDMATQRATLVDTDDETTGGEVGYAWLPDGAGVAVGYQPERDGKTGHGVRFRGLDGAERKSMHWVGEMYGRRMYSPSGRHFVTYCPSGGTFCVWDSATGVRLASIGIFYEDSFLSGWYDDAHLIVADPREKTHKIVAMDLRGRSPRVLAEISAKDDTDDLLLYYTRS</sequence>
<dbReference type="Pfam" id="PF00069">
    <property type="entry name" value="Pkinase"/>
    <property type="match status" value="1"/>
</dbReference>
<proteinExistence type="inferred from homology"/>
<dbReference type="PANTHER" id="PTHR45832:SF22">
    <property type="entry name" value="SERINE_THREONINE-PROTEIN KINASE SAMKA-RELATED"/>
    <property type="match status" value="1"/>
</dbReference>